<proteinExistence type="predicted"/>
<dbReference type="SUPFAM" id="SSF52266">
    <property type="entry name" value="SGNH hydrolase"/>
    <property type="match status" value="1"/>
</dbReference>
<sequence>MRNLLLLAGLLLLEFAAVAQDPRRFETEVTNLVAGDTTVKKKNLILFTGSSSVRLWRPDIASSFPGKNVLNRGFGGSHMSDLIYYFDKLILPYHAKQIFIYEGDNDLASGKTPEEVMRQADSLLHLIRKKVSRRVNVVFIAAKPSLARWNLRETYTTFNGMLKAWAEKNKHVTYADVWTPMLDPSGKVKDDLFIDDGLHMKANGYEIWARVLAPYVK</sequence>
<comment type="caution">
    <text evidence="3">The sequence shown here is derived from an EMBL/GenBank/DDBJ whole genome shotgun (WGS) entry which is preliminary data.</text>
</comment>
<accession>A0AAP2DWU0</accession>
<dbReference type="Proteomes" id="UP001319080">
    <property type="component" value="Unassembled WGS sequence"/>
</dbReference>
<dbReference type="InterPro" id="IPR013830">
    <property type="entry name" value="SGNH_hydro"/>
</dbReference>
<protein>
    <submittedName>
        <fullName evidence="3">G-D-S-L family lipolytic protein</fullName>
    </submittedName>
</protein>
<keyword evidence="4" id="KW-1185">Reference proteome</keyword>
<feature type="signal peptide" evidence="1">
    <location>
        <begin position="1"/>
        <end position="19"/>
    </location>
</feature>
<gene>
    <name evidence="3" type="ORF">KK062_04955</name>
</gene>
<reference evidence="3 4" key="1">
    <citation type="submission" date="2021-05" db="EMBL/GenBank/DDBJ databases">
        <title>A Polyphasic approach of four new species of the genus Ohtaekwangia: Ohtaekwangia histidinii sp. nov., Ohtaekwangia cretensis sp. nov., Ohtaekwangia indiensis sp. nov., Ohtaekwangia reichenbachii sp. nov. from diverse environment.</title>
        <authorList>
            <person name="Octaviana S."/>
        </authorList>
    </citation>
    <scope>NUCLEOTIDE SEQUENCE [LARGE SCALE GENOMIC DNA]</scope>
    <source>
        <strain evidence="3 4">PWU5</strain>
    </source>
</reference>
<dbReference type="Pfam" id="PF13472">
    <property type="entry name" value="Lipase_GDSL_2"/>
    <property type="match status" value="1"/>
</dbReference>
<dbReference type="EMBL" id="JAHESE010000002">
    <property type="protein sequence ID" value="MBT1707557.1"/>
    <property type="molecule type" value="Genomic_DNA"/>
</dbReference>
<organism evidence="3 4">
    <name type="scientific">Dawidia cretensis</name>
    <dbReference type="NCBI Taxonomy" id="2782350"/>
    <lineage>
        <taxon>Bacteria</taxon>
        <taxon>Pseudomonadati</taxon>
        <taxon>Bacteroidota</taxon>
        <taxon>Cytophagia</taxon>
        <taxon>Cytophagales</taxon>
        <taxon>Chryseotaleaceae</taxon>
        <taxon>Dawidia</taxon>
    </lineage>
</organism>
<name>A0AAP2DWU0_9BACT</name>
<dbReference type="Gene3D" id="3.40.50.1110">
    <property type="entry name" value="SGNH hydrolase"/>
    <property type="match status" value="1"/>
</dbReference>
<evidence type="ECO:0000313" key="3">
    <source>
        <dbReference type="EMBL" id="MBT1707557.1"/>
    </source>
</evidence>
<dbReference type="PANTHER" id="PTHR30383">
    <property type="entry name" value="THIOESTERASE 1/PROTEASE 1/LYSOPHOSPHOLIPASE L1"/>
    <property type="match status" value="1"/>
</dbReference>
<dbReference type="PANTHER" id="PTHR30383:SF5">
    <property type="entry name" value="SGNH HYDROLASE-TYPE ESTERASE DOMAIN-CONTAINING PROTEIN"/>
    <property type="match status" value="1"/>
</dbReference>
<evidence type="ECO:0000259" key="2">
    <source>
        <dbReference type="Pfam" id="PF13472"/>
    </source>
</evidence>
<dbReference type="RefSeq" id="WP_254083143.1">
    <property type="nucleotide sequence ID" value="NZ_JAHESE010000002.1"/>
</dbReference>
<feature type="chain" id="PRO_5042959330" evidence="1">
    <location>
        <begin position="20"/>
        <end position="217"/>
    </location>
</feature>
<evidence type="ECO:0000256" key="1">
    <source>
        <dbReference type="SAM" id="SignalP"/>
    </source>
</evidence>
<evidence type="ECO:0000313" key="4">
    <source>
        <dbReference type="Proteomes" id="UP001319080"/>
    </source>
</evidence>
<keyword evidence="1" id="KW-0732">Signal</keyword>
<dbReference type="InterPro" id="IPR051532">
    <property type="entry name" value="Ester_Hydrolysis_Enzymes"/>
</dbReference>
<dbReference type="CDD" id="cd04502">
    <property type="entry name" value="SGNH_hydrolase_like_7"/>
    <property type="match status" value="1"/>
</dbReference>
<feature type="domain" description="SGNH hydrolase-type esterase" evidence="2">
    <location>
        <begin position="57"/>
        <end position="207"/>
    </location>
</feature>
<dbReference type="InterPro" id="IPR036514">
    <property type="entry name" value="SGNH_hydro_sf"/>
</dbReference>
<dbReference type="AlphaFoldDB" id="A0AAP2DWU0"/>
<dbReference type="GO" id="GO:0004622">
    <property type="term" value="F:phosphatidylcholine lysophospholipase activity"/>
    <property type="evidence" value="ECO:0007669"/>
    <property type="project" value="TreeGrafter"/>
</dbReference>